<reference evidence="1 2" key="1">
    <citation type="journal article" date="2018" name="Sci. Rep.">
        <title>Genomic signatures of local adaptation to the degree of environmental predictability in rotifers.</title>
        <authorList>
            <person name="Franch-Gras L."/>
            <person name="Hahn C."/>
            <person name="Garcia-Roger E.M."/>
            <person name="Carmona M.J."/>
            <person name="Serra M."/>
            <person name="Gomez A."/>
        </authorList>
    </citation>
    <scope>NUCLEOTIDE SEQUENCE [LARGE SCALE GENOMIC DNA]</scope>
    <source>
        <strain evidence="1">HYR1</strain>
    </source>
</reference>
<organism evidence="1 2">
    <name type="scientific">Brachionus plicatilis</name>
    <name type="common">Marine rotifer</name>
    <name type="synonym">Brachionus muelleri</name>
    <dbReference type="NCBI Taxonomy" id="10195"/>
    <lineage>
        <taxon>Eukaryota</taxon>
        <taxon>Metazoa</taxon>
        <taxon>Spiralia</taxon>
        <taxon>Gnathifera</taxon>
        <taxon>Rotifera</taxon>
        <taxon>Eurotatoria</taxon>
        <taxon>Monogononta</taxon>
        <taxon>Pseudotrocha</taxon>
        <taxon>Ploima</taxon>
        <taxon>Brachionidae</taxon>
        <taxon>Brachionus</taxon>
    </lineage>
</organism>
<evidence type="ECO:0000313" key="2">
    <source>
        <dbReference type="Proteomes" id="UP000276133"/>
    </source>
</evidence>
<gene>
    <name evidence="1" type="ORF">BpHYR1_052956</name>
</gene>
<sequence>MLDNCRGGEVFRSTASSICCSSSIINLYVAAFTVPMFAGSSTVPELSPSKSGTFLKLQVKIVPDFLCDSADLMHSRQSFMSASLKATSNP</sequence>
<proteinExistence type="predicted"/>
<accession>A0A3M7Q6H8</accession>
<dbReference type="AlphaFoldDB" id="A0A3M7Q6H8"/>
<dbReference type="EMBL" id="REGN01007360">
    <property type="protein sequence ID" value="RNA06525.1"/>
    <property type="molecule type" value="Genomic_DNA"/>
</dbReference>
<name>A0A3M7Q6H8_BRAPC</name>
<comment type="caution">
    <text evidence="1">The sequence shown here is derived from an EMBL/GenBank/DDBJ whole genome shotgun (WGS) entry which is preliminary data.</text>
</comment>
<evidence type="ECO:0000313" key="1">
    <source>
        <dbReference type="EMBL" id="RNA06525.1"/>
    </source>
</evidence>
<dbReference type="Proteomes" id="UP000276133">
    <property type="component" value="Unassembled WGS sequence"/>
</dbReference>
<protein>
    <submittedName>
        <fullName evidence="1">Uncharacterized protein</fullName>
    </submittedName>
</protein>
<feature type="non-terminal residue" evidence="1">
    <location>
        <position position="90"/>
    </location>
</feature>
<keyword evidence="2" id="KW-1185">Reference proteome</keyword>